<dbReference type="Pfam" id="PF00732">
    <property type="entry name" value="GMC_oxred_N"/>
    <property type="match status" value="1"/>
</dbReference>
<feature type="binding site" evidence="5">
    <location>
        <position position="275"/>
    </location>
    <ligand>
        <name>FAD</name>
        <dbReference type="ChEBI" id="CHEBI:57692"/>
    </ligand>
</feature>
<dbReference type="SUPFAM" id="SSF54373">
    <property type="entry name" value="FAD-linked reductases, C-terminal domain"/>
    <property type="match status" value="1"/>
</dbReference>
<gene>
    <name evidence="8" type="primary">LOC113492052</name>
</gene>
<dbReference type="Gene3D" id="3.50.50.60">
    <property type="entry name" value="FAD/NAD(P)-binding domain"/>
    <property type="match status" value="1"/>
</dbReference>
<feature type="domain" description="Glucose-methanol-choline oxidoreductase N-terminal" evidence="6">
    <location>
        <begin position="311"/>
        <end position="325"/>
    </location>
</feature>
<evidence type="ECO:0000256" key="3">
    <source>
        <dbReference type="ARBA" id="ARBA00022630"/>
    </source>
</evidence>
<dbReference type="SUPFAM" id="SSF51905">
    <property type="entry name" value="FAD/NAD(P)-binding domain"/>
    <property type="match status" value="1"/>
</dbReference>
<proteinExistence type="inferred from homology"/>
<dbReference type="GO" id="GO:0050660">
    <property type="term" value="F:flavin adenine dinucleotide binding"/>
    <property type="evidence" value="ECO:0007669"/>
    <property type="project" value="InterPro"/>
</dbReference>
<evidence type="ECO:0000256" key="2">
    <source>
        <dbReference type="ARBA" id="ARBA00010790"/>
    </source>
</evidence>
<dbReference type="GeneID" id="113492052"/>
<feature type="binding site" evidence="5">
    <location>
        <begin position="548"/>
        <end position="549"/>
    </location>
    <ligand>
        <name>FAD</name>
        <dbReference type="ChEBI" id="CHEBI:57692"/>
    </ligand>
</feature>
<protein>
    <submittedName>
        <fullName evidence="8">Glucose dehydrogenase [FAD, quinone]-like</fullName>
    </submittedName>
</protein>
<keyword evidence="3" id="KW-0285">Flavoprotein</keyword>
<comment type="cofactor">
    <cofactor evidence="1 5">
        <name>FAD</name>
        <dbReference type="ChEBI" id="CHEBI:57692"/>
    </cofactor>
</comment>
<dbReference type="PROSITE" id="PS00624">
    <property type="entry name" value="GMC_OXRED_2"/>
    <property type="match status" value="1"/>
</dbReference>
<dbReference type="InterPro" id="IPR007867">
    <property type="entry name" value="GMC_OxRtase_C"/>
</dbReference>
<accession>A0A7E5VA30</accession>
<dbReference type="KEGG" id="tnl:113492052"/>
<sequence length="639" mass="70644">MSCISGAPCLYPTTGNAVSTFASALQYFAAAQCLLTPELLPEASVKNFESFDFIIVGAGSAGSVVANRLSENKKWNVLLIEAGGDAPIEANVPGLESNLFNTTYDWKYLTVNNGRTSQSLINGSVGWIRGKMLGGCSSINAMFYVQGNSADYQRWYDAGNKEWSVNEVRRCFRKSESLQNDEMLSDPKIRAHYGHNGPLVINKFNSTFRRYTDKVMEAWEEIGFRNVPDLNIENVMTSGLIPGTAANGVRQSTDRAFLLPIAGRTNIKILKRSLVTKVLVTKELKAYGIEMEKDGKKYTFYATREVVVSAGAIASPQLLMLSGIGPVEHLREKKIPCVVNSPKVGQDLQDHCVVPVFIHGDVPDEVSVPDTHYDNLNYLVNRQGPLAQSDLTTDAMAFYSTDKNASYSNCQTSLTIFPKNKSLLSDTITKTFRYKENVVDSIVEANKNHATYLLIYNLLHPESKGNISLSSNNPKDSPLIHPNYLSDPRDLETVVKGLKMATKIVNTKYFKSIGGFLGRLNIPACNKFFLDSEEYWRCVSINLVSTLWHPVRTCQMGTDIGNSVVDSRLRVHGVKGLRVVDASVMPNTVSGNTNAASIMIGERGSELIIEDNTKCGLKCISEKIISEILEHRESNINRI</sequence>
<dbReference type="PANTHER" id="PTHR11552">
    <property type="entry name" value="GLUCOSE-METHANOL-CHOLINE GMC OXIDOREDUCTASE"/>
    <property type="match status" value="1"/>
</dbReference>
<evidence type="ECO:0000313" key="8">
    <source>
        <dbReference type="RefSeq" id="XP_026725136.1"/>
    </source>
</evidence>
<dbReference type="Gene3D" id="3.30.560.10">
    <property type="entry name" value="Glucose Oxidase, domain 3"/>
    <property type="match status" value="1"/>
</dbReference>
<dbReference type="Proteomes" id="UP000322000">
    <property type="component" value="Chromosome 3"/>
</dbReference>
<dbReference type="InParanoid" id="A0A7E5VA30"/>
<organism evidence="7 8">
    <name type="scientific">Trichoplusia ni</name>
    <name type="common">Cabbage looper</name>
    <dbReference type="NCBI Taxonomy" id="7111"/>
    <lineage>
        <taxon>Eukaryota</taxon>
        <taxon>Metazoa</taxon>
        <taxon>Ecdysozoa</taxon>
        <taxon>Arthropoda</taxon>
        <taxon>Hexapoda</taxon>
        <taxon>Insecta</taxon>
        <taxon>Pterygota</taxon>
        <taxon>Neoptera</taxon>
        <taxon>Endopterygota</taxon>
        <taxon>Lepidoptera</taxon>
        <taxon>Glossata</taxon>
        <taxon>Ditrysia</taxon>
        <taxon>Noctuoidea</taxon>
        <taxon>Noctuidae</taxon>
        <taxon>Plusiinae</taxon>
        <taxon>Trichoplusia</taxon>
    </lineage>
</organism>
<dbReference type="GO" id="GO:0016614">
    <property type="term" value="F:oxidoreductase activity, acting on CH-OH group of donors"/>
    <property type="evidence" value="ECO:0007669"/>
    <property type="project" value="InterPro"/>
</dbReference>
<dbReference type="PANTHER" id="PTHR11552:SF147">
    <property type="entry name" value="CHOLINE DEHYDROGENASE, MITOCHONDRIAL"/>
    <property type="match status" value="1"/>
</dbReference>
<dbReference type="Pfam" id="PF05199">
    <property type="entry name" value="GMC_oxred_C"/>
    <property type="match status" value="1"/>
</dbReference>
<reference evidence="8" key="1">
    <citation type="submission" date="2025-08" db="UniProtKB">
        <authorList>
            <consortium name="RefSeq"/>
        </authorList>
    </citation>
    <scope>IDENTIFICATION</scope>
</reference>
<evidence type="ECO:0000259" key="6">
    <source>
        <dbReference type="PROSITE" id="PS00624"/>
    </source>
</evidence>
<dbReference type="AlphaFoldDB" id="A0A7E5VA30"/>
<comment type="similarity">
    <text evidence="2">Belongs to the GMC oxidoreductase family.</text>
</comment>
<evidence type="ECO:0000256" key="4">
    <source>
        <dbReference type="ARBA" id="ARBA00022827"/>
    </source>
</evidence>
<dbReference type="InterPro" id="IPR000172">
    <property type="entry name" value="GMC_OxRdtase_N"/>
</dbReference>
<dbReference type="InterPro" id="IPR036188">
    <property type="entry name" value="FAD/NAD-bd_sf"/>
</dbReference>
<name>A0A7E5VA30_TRINI</name>
<dbReference type="RefSeq" id="XP_026725136.1">
    <property type="nucleotide sequence ID" value="XM_026869335.1"/>
</dbReference>
<evidence type="ECO:0000256" key="1">
    <source>
        <dbReference type="ARBA" id="ARBA00001974"/>
    </source>
</evidence>
<keyword evidence="7" id="KW-1185">Reference proteome</keyword>
<keyword evidence="4 5" id="KW-0274">FAD</keyword>
<dbReference type="OrthoDB" id="269227at2759"/>
<dbReference type="InterPro" id="IPR012132">
    <property type="entry name" value="GMC_OxRdtase"/>
</dbReference>
<evidence type="ECO:0000256" key="5">
    <source>
        <dbReference type="PIRSR" id="PIRSR000137-2"/>
    </source>
</evidence>
<dbReference type="PIRSF" id="PIRSF000137">
    <property type="entry name" value="Alcohol_oxidase"/>
    <property type="match status" value="1"/>
</dbReference>
<evidence type="ECO:0000313" key="7">
    <source>
        <dbReference type="Proteomes" id="UP000322000"/>
    </source>
</evidence>